<dbReference type="EMBL" id="AAGFSO010000030">
    <property type="protein sequence ID" value="EBN4403122.1"/>
    <property type="molecule type" value="Genomic_DNA"/>
</dbReference>
<protein>
    <submittedName>
        <fullName evidence="2">Type I-E CRISPR-associated protein Cse1/CasA</fullName>
    </submittedName>
</protein>
<gene>
    <name evidence="1" type="ORF">DSA09_24350</name>
    <name evidence="2" type="ORF">GFE59_20290</name>
</gene>
<dbReference type="InterPro" id="IPR013381">
    <property type="entry name" value="CRISPR-assoc_prot_Cse1"/>
</dbReference>
<comment type="caution">
    <text evidence="2">The sequence shown here is derived from an EMBL/GenBank/DDBJ whole genome shotgun (WGS) entry which is preliminary data.</text>
</comment>
<reference evidence="2" key="1">
    <citation type="submission" date="2019-10" db="EMBL/GenBank/DDBJ databases">
        <authorList>
            <consortium name="PulseNet: The National Subtyping Network for Foodborne Disease Surveillance"/>
            <person name="Tarr C.L."/>
            <person name="Trees E."/>
            <person name="Katz L.S."/>
            <person name="Carleton-Romer H.A."/>
            <person name="Stroika S."/>
            <person name="Kucerova Z."/>
            <person name="Roache K.F."/>
            <person name="Sabol A.L."/>
            <person name="Besser J."/>
            <person name="Gerner-Smidt P."/>
        </authorList>
    </citation>
    <scope>NUCLEOTIDE SEQUENCE</scope>
    <source>
        <strain evidence="1">PNUSAS044948</strain>
        <strain evidence="2">PNUSAS111674</strain>
    </source>
</reference>
<organism evidence="2">
    <name type="scientific">Salmonella enterica</name>
    <name type="common">Salmonella choleraesuis</name>
    <dbReference type="NCBI Taxonomy" id="28901"/>
    <lineage>
        <taxon>Bacteria</taxon>
        <taxon>Pseudomonadati</taxon>
        <taxon>Pseudomonadota</taxon>
        <taxon>Gammaproteobacteria</taxon>
        <taxon>Enterobacterales</taxon>
        <taxon>Enterobacteriaceae</taxon>
        <taxon>Salmonella</taxon>
    </lineage>
</organism>
<evidence type="ECO:0000313" key="2">
    <source>
        <dbReference type="EMBL" id="EDJ5915481.1"/>
    </source>
</evidence>
<dbReference type="NCBIfam" id="TIGR02547">
    <property type="entry name" value="casA_cse1"/>
    <property type="match status" value="1"/>
</dbReference>
<accession>A0A5V5CS85</accession>
<dbReference type="CDD" id="cd09669">
    <property type="entry name" value="Cse1_I-E"/>
    <property type="match status" value="1"/>
</dbReference>
<proteinExistence type="predicted"/>
<dbReference type="EMBL" id="AAMOUS010000049">
    <property type="protein sequence ID" value="EDJ5915481.1"/>
    <property type="molecule type" value="Genomic_DNA"/>
</dbReference>
<sequence length="502" mass="56240">MNLLIDNWIPVRPRDGGKVQIITLQTLSCSNKQWRLSLPRDDMELATLALLICLWQILAPPKNDDEYRNRVRFPLTEDEFQKFISPWMEKFCLNHPTYPFMQVKGVKASEATSMDKLLTGVSGATNCAFINQPLQGEALCSGCTAIALFNQANNAPGFGGGFKSGLRGGTPVTTFIQGNDLRTTVWMNVLTGPRLQKYFPDEACTENQPTWVKPVKPNKSISVSAIGLARGLFWQPAHIELCPPVGSGKCTCCGQPSHQRYIGFLKEKFNFTVNGLWPHPHSPRLVTVKKGSVEERFLAFTTSAPSWTQIGRILVDKIIQKENGNRVATVVNQFRHIAPQGGLELVVGGYRNNQASILERRHDVLIFTQGWQQHSHVINEIVEAGLSYKTVLRKALYTFSVGVKNAEFKGAGVSVHEVAERRFYRRSELLIPEILASINFSQADMVIRELRGKLHQLCETLFNESVAPYAHHPKLISTLAIARASFYKHLRELKPQGGLLHE</sequence>
<dbReference type="Pfam" id="PF09481">
    <property type="entry name" value="CRISPR_Cse1"/>
    <property type="match status" value="1"/>
</dbReference>
<dbReference type="AlphaFoldDB" id="A0A5V5CS85"/>
<name>A0A5V5CS85_SALER</name>
<dbReference type="NCBIfam" id="NF007247">
    <property type="entry name" value="PRK09693.1"/>
    <property type="match status" value="1"/>
</dbReference>
<evidence type="ECO:0000313" key="1">
    <source>
        <dbReference type="EMBL" id="EBN4403122.1"/>
    </source>
</evidence>